<dbReference type="Proteomes" id="UP001174936">
    <property type="component" value="Unassembled WGS sequence"/>
</dbReference>
<evidence type="ECO:0000313" key="3">
    <source>
        <dbReference type="EMBL" id="KAK0643710.1"/>
    </source>
</evidence>
<dbReference type="Pfam" id="PF22974">
    <property type="entry name" value="DUF7029"/>
    <property type="match status" value="1"/>
</dbReference>
<organism evidence="3 4">
    <name type="scientific">Cercophora newfieldiana</name>
    <dbReference type="NCBI Taxonomy" id="92897"/>
    <lineage>
        <taxon>Eukaryota</taxon>
        <taxon>Fungi</taxon>
        <taxon>Dikarya</taxon>
        <taxon>Ascomycota</taxon>
        <taxon>Pezizomycotina</taxon>
        <taxon>Sordariomycetes</taxon>
        <taxon>Sordariomycetidae</taxon>
        <taxon>Sordariales</taxon>
        <taxon>Lasiosphaeriaceae</taxon>
        <taxon>Cercophora</taxon>
    </lineage>
</organism>
<name>A0AA39Y385_9PEZI</name>
<sequence>MARTTQKTLATALALSIGATARLSPRALLSPAVIENVLVDPPVIDIPTPPIVLAPLRGARKGNTKRDRRFALELKTSETFDWIGSDGTIAELKVETPGQDENIVNLELIDDMVQGVECPASGTGDLKIRFAQAADFDDAEDIWKWVNKNPANHFLMVVGVGMCGGNVDRVLYSVTGLGYVDEAETAVLQVKETTWKEAAHTFDLTIGKVAEAQVPARVKSRRGVFDKIKEGFDKAVEWVKGVPAKVEEVVDDIINPDLQPDFAIPFNNKLPNSALAFTANGISVSAVCKECFTAGSLDVKGRFRVELLDLKDAWVEVSTPGLTTKALIALNLKGAITAKLAEKSVPIFKASPAGISIPGVLSIGPVVSVNMGVELSEITASVDVEVGGSAHIPPSSARLDFLSKDRTTSTGWTPELKAEPLKATAQVEAKASAFIRPVVGLEVSVVETGFSAEIFASTPILTAAMKGITTTNCTACGDSENGIQGALTLGANVGASLKKKVLGDQNALFSVIFAQTSLPIAGFCQGFGPSGDECLGAFNLTRAGGQ</sequence>
<feature type="domain" description="DUF7029" evidence="1">
    <location>
        <begin position="97"/>
        <end position="203"/>
    </location>
</feature>
<comment type="caution">
    <text evidence="3">The sequence shown here is derived from an EMBL/GenBank/DDBJ whole genome shotgun (WGS) entry which is preliminary data.</text>
</comment>
<feature type="domain" description="DUF7223" evidence="2">
    <location>
        <begin position="276"/>
        <end position="498"/>
    </location>
</feature>
<gene>
    <name evidence="3" type="ORF">B0T16DRAFT_377619</name>
</gene>
<accession>A0AA39Y385</accession>
<dbReference type="AlphaFoldDB" id="A0AA39Y385"/>
<protein>
    <submittedName>
        <fullName evidence="3">Uncharacterized protein</fullName>
    </submittedName>
</protein>
<evidence type="ECO:0000313" key="4">
    <source>
        <dbReference type="Proteomes" id="UP001174936"/>
    </source>
</evidence>
<keyword evidence="4" id="KW-1185">Reference proteome</keyword>
<dbReference type="Pfam" id="PF23865">
    <property type="entry name" value="DUF7223"/>
    <property type="match status" value="1"/>
</dbReference>
<evidence type="ECO:0000259" key="1">
    <source>
        <dbReference type="Pfam" id="PF22974"/>
    </source>
</evidence>
<reference evidence="3" key="1">
    <citation type="submission" date="2023-06" db="EMBL/GenBank/DDBJ databases">
        <title>Genome-scale phylogeny and comparative genomics of the fungal order Sordariales.</title>
        <authorList>
            <consortium name="Lawrence Berkeley National Laboratory"/>
            <person name="Hensen N."/>
            <person name="Bonometti L."/>
            <person name="Westerberg I."/>
            <person name="Brannstrom I.O."/>
            <person name="Guillou S."/>
            <person name="Cros-Aarteil S."/>
            <person name="Calhoun S."/>
            <person name="Haridas S."/>
            <person name="Kuo A."/>
            <person name="Mondo S."/>
            <person name="Pangilinan J."/>
            <person name="Riley R."/>
            <person name="Labutti K."/>
            <person name="Andreopoulos B."/>
            <person name="Lipzen A."/>
            <person name="Chen C."/>
            <person name="Yanf M."/>
            <person name="Daum C."/>
            <person name="Ng V."/>
            <person name="Clum A."/>
            <person name="Steindorff A."/>
            <person name="Ohm R."/>
            <person name="Martin F."/>
            <person name="Silar P."/>
            <person name="Natvig D."/>
            <person name="Lalanne C."/>
            <person name="Gautier V."/>
            <person name="Ament-Velasquez S.L."/>
            <person name="Kruys A."/>
            <person name="Hutchinson M.I."/>
            <person name="Powell A.J."/>
            <person name="Barry K."/>
            <person name="Miller A.N."/>
            <person name="Grigoriev I.V."/>
            <person name="Debuchy R."/>
            <person name="Gladieux P."/>
            <person name="Thoren M.H."/>
            <person name="Johannesson H."/>
        </authorList>
    </citation>
    <scope>NUCLEOTIDE SEQUENCE</scope>
    <source>
        <strain evidence="3">SMH2532-1</strain>
    </source>
</reference>
<evidence type="ECO:0000259" key="2">
    <source>
        <dbReference type="Pfam" id="PF23865"/>
    </source>
</evidence>
<dbReference type="InterPro" id="IPR054293">
    <property type="entry name" value="DUF7029"/>
</dbReference>
<dbReference type="InterPro" id="IPR055647">
    <property type="entry name" value="DUF7223"/>
</dbReference>
<dbReference type="EMBL" id="JAULSV010000005">
    <property type="protein sequence ID" value="KAK0643710.1"/>
    <property type="molecule type" value="Genomic_DNA"/>
</dbReference>
<proteinExistence type="predicted"/>